<dbReference type="GO" id="GO:0003677">
    <property type="term" value="F:DNA binding"/>
    <property type="evidence" value="ECO:0007669"/>
    <property type="project" value="InterPro"/>
</dbReference>
<evidence type="ECO:0000256" key="1">
    <source>
        <dbReference type="SAM" id="MobiDB-lite"/>
    </source>
</evidence>
<feature type="transmembrane region" description="Helical" evidence="2">
    <location>
        <begin position="380"/>
        <end position="398"/>
    </location>
</feature>
<dbReference type="GO" id="GO:0004803">
    <property type="term" value="F:transposase activity"/>
    <property type="evidence" value="ECO:0007669"/>
    <property type="project" value="InterPro"/>
</dbReference>
<comment type="caution">
    <text evidence="4">The sequence shown here is derived from an EMBL/GenBank/DDBJ whole genome shotgun (WGS) entry which is preliminary data.</text>
</comment>
<feature type="transmembrane region" description="Helical" evidence="2">
    <location>
        <begin position="319"/>
        <end position="341"/>
    </location>
</feature>
<protein>
    <submittedName>
        <fullName evidence="4">Insertion element iso-IS10R transposase</fullName>
    </submittedName>
</protein>
<dbReference type="GO" id="GO:0006313">
    <property type="term" value="P:DNA transposition"/>
    <property type="evidence" value="ECO:0007669"/>
    <property type="project" value="InterPro"/>
</dbReference>
<proteinExistence type="predicted"/>
<dbReference type="InterPro" id="IPR012337">
    <property type="entry name" value="RNaseH-like_sf"/>
</dbReference>
<reference evidence="4" key="2">
    <citation type="submission" date="2020-09" db="EMBL/GenBank/DDBJ databases">
        <authorList>
            <person name="Sun Q."/>
            <person name="Kim S."/>
        </authorList>
    </citation>
    <scope>NUCLEOTIDE SEQUENCE</scope>
    <source>
        <strain evidence="4">KCTC 32337</strain>
    </source>
</reference>
<dbReference type="Gene3D" id="3.90.350.10">
    <property type="entry name" value="Transposase Inhibitor Protein From Tn5, Chain A, domain 1"/>
    <property type="match status" value="1"/>
</dbReference>
<dbReference type="AlphaFoldDB" id="A0A8H9IGG3"/>
<accession>A0A8H9IGG3</accession>
<name>A0A8H9IGG3_9ALTE</name>
<dbReference type="PANTHER" id="PTHR35404:SF8">
    <property type="entry name" value="TRANSPOSASE OF TN10"/>
    <property type="match status" value="1"/>
</dbReference>
<dbReference type="InterPro" id="IPR047658">
    <property type="entry name" value="IS4-like_transpos"/>
</dbReference>
<evidence type="ECO:0000313" key="4">
    <source>
        <dbReference type="EMBL" id="GGZ84157.1"/>
    </source>
</evidence>
<dbReference type="InterPro" id="IPR002559">
    <property type="entry name" value="Transposase_11"/>
</dbReference>
<feature type="domain" description="Transposase IS4-like" evidence="3">
    <location>
        <begin position="92"/>
        <end position="328"/>
    </location>
</feature>
<evidence type="ECO:0000259" key="3">
    <source>
        <dbReference type="Pfam" id="PF01609"/>
    </source>
</evidence>
<feature type="compositionally biased region" description="Basic residues" evidence="1">
    <location>
        <begin position="236"/>
        <end position="249"/>
    </location>
</feature>
<keyword evidence="2" id="KW-0472">Membrane</keyword>
<dbReference type="PANTHER" id="PTHR35404">
    <property type="entry name" value="TRANSPOSASE OF TN10"/>
    <property type="match status" value="1"/>
</dbReference>
<evidence type="ECO:0000256" key="2">
    <source>
        <dbReference type="SAM" id="Phobius"/>
    </source>
</evidence>
<dbReference type="NCBIfam" id="NF033591">
    <property type="entry name" value="transpos_IS4_2"/>
    <property type="match status" value="1"/>
</dbReference>
<gene>
    <name evidence="4" type="ORF">GCM10011274_47080</name>
</gene>
<dbReference type="Proteomes" id="UP000622604">
    <property type="component" value="Unassembled WGS sequence"/>
</dbReference>
<evidence type="ECO:0000313" key="5">
    <source>
        <dbReference type="Proteomes" id="UP000622604"/>
    </source>
</evidence>
<organism evidence="4 5">
    <name type="scientific">Paraglaciecola chathamensis</name>
    <dbReference type="NCBI Taxonomy" id="368405"/>
    <lineage>
        <taxon>Bacteria</taxon>
        <taxon>Pseudomonadati</taxon>
        <taxon>Pseudomonadota</taxon>
        <taxon>Gammaproteobacteria</taxon>
        <taxon>Alteromonadales</taxon>
        <taxon>Alteromonadaceae</taxon>
        <taxon>Paraglaciecola</taxon>
    </lineage>
</organism>
<sequence>MRDISILHDLLKKQCPNLHAKRLSSLMIATQSLLDGQQLSLTELGRNISGSVAPKHNIKRIDRLLGNSNLHNERLDIYRWHAKLLCGANPMPVVLVDWSDVREQLRHSTLRASVSVQGRSVTLYERVFSFAEYNSPVSHNPFLRVLASILPSGCCPLIVTDAGYRNPWFREVEKHGWFWLGRVRGDVGFKRDGQALWQSNKSFYPSANSRAKYLGCGQLGRKSPLHAHLHLYKAKAKHRKDNRSSKAGRNHTAQQSYRAGSKEPWLLATNLPENDKLNSKQLVSFYARRMQIEETFRDIKSPQYGMGLRHSNSRCTKRFDILLLIAMLAEWLLRLLGIIAVKQNWERAFQANTIRNRRVLSIIRLGREVRKRAKDYKMNSAQITWAVLTITAPIYYLGSQRREAYSMRGSPSAQGCGRSKMEI</sequence>
<dbReference type="EMBL" id="BMZC01000027">
    <property type="protein sequence ID" value="GGZ84157.1"/>
    <property type="molecule type" value="Genomic_DNA"/>
</dbReference>
<feature type="region of interest" description="Disordered" evidence="1">
    <location>
        <begin position="236"/>
        <end position="260"/>
    </location>
</feature>
<dbReference type="Pfam" id="PF01609">
    <property type="entry name" value="DDE_Tnp_1"/>
    <property type="match status" value="1"/>
</dbReference>
<reference evidence="4" key="1">
    <citation type="journal article" date="2014" name="Int. J. Syst. Evol. Microbiol.">
        <title>Complete genome sequence of Corynebacterium casei LMG S-19264T (=DSM 44701T), isolated from a smear-ripened cheese.</title>
        <authorList>
            <consortium name="US DOE Joint Genome Institute (JGI-PGF)"/>
            <person name="Walter F."/>
            <person name="Albersmeier A."/>
            <person name="Kalinowski J."/>
            <person name="Ruckert C."/>
        </authorList>
    </citation>
    <scope>NUCLEOTIDE SEQUENCE</scope>
    <source>
        <strain evidence="4">KCTC 32337</strain>
    </source>
</reference>
<dbReference type="SUPFAM" id="SSF53098">
    <property type="entry name" value="Ribonuclease H-like"/>
    <property type="match status" value="1"/>
</dbReference>
<keyword evidence="2" id="KW-0812">Transmembrane</keyword>
<keyword evidence="2" id="KW-1133">Transmembrane helix</keyword>